<keyword evidence="9" id="KW-0677">Repeat</keyword>
<protein>
    <submittedName>
        <fullName evidence="13">Uncharacterized protein</fullName>
    </submittedName>
</protein>
<dbReference type="GO" id="GO:0046872">
    <property type="term" value="F:metal ion binding"/>
    <property type="evidence" value="ECO:0007669"/>
    <property type="project" value="UniProtKB-KW"/>
</dbReference>
<keyword evidence="12" id="KW-0449">Lipoprotein</keyword>
<gene>
    <name evidence="13" type="ORF">Pmani_007298</name>
</gene>
<keyword evidence="5" id="KW-0963">Cytoplasm</keyword>
<accession>A0AAE1Q8M5</accession>
<evidence type="ECO:0000256" key="6">
    <source>
        <dbReference type="ARBA" id="ARBA00022553"/>
    </source>
</evidence>
<comment type="subcellular location">
    <subcellularLocation>
        <location evidence="1">Cell membrane</location>
    </subcellularLocation>
    <subcellularLocation>
        <location evidence="2">Cytoplasm</location>
    </subcellularLocation>
</comment>
<evidence type="ECO:0000256" key="1">
    <source>
        <dbReference type="ARBA" id="ARBA00004236"/>
    </source>
</evidence>
<proteinExistence type="predicted"/>
<evidence type="ECO:0000256" key="4">
    <source>
        <dbReference type="ARBA" id="ARBA00022475"/>
    </source>
</evidence>
<keyword evidence="14" id="KW-1185">Reference proteome</keyword>
<evidence type="ECO:0000256" key="8">
    <source>
        <dbReference type="ARBA" id="ARBA00022723"/>
    </source>
</evidence>
<evidence type="ECO:0000256" key="12">
    <source>
        <dbReference type="ARBA" id="ARBA00023288"/>
    </source>
</evidence>
<dbReference type="GO" id="GO:0005737">
    <property type="term" value="C:cytoplasm"/>
    <property type="evidence" value="ECO:0007669"/>
    <property type="project" value="UniProtKB-SubCell"/>
</dbReference>
<evidence type="ECO:0000313" key="13">
    <source>
        <dbReference type="EMBL" id="KAK4321916.1"/>
    </source>
</evidence>
<dbReference type="Gene3D" id="1.10.238.10">
    <property type="entry name" value="EF-hand"/>
    <property type="match status" value="1"/>
</dbReference>
<keyword evidence="11" id="KW-0472">Membrane</keyword>
<dbReference type="AlphaFoldDB" id="A0AAE1Q8M5"/>
<evidence type="ECO:0000256" key="9">
    <source>
        <dbReference type="ARBA" id="ARBA00022737"/>
    </source>
</evidence>
<sequence>MLSVFFTRTTHARAMDKRQAAHVTYAIDLVVNPLGDRIIDAFFEESKSDCVNLREFVRVLVRFRPIQPG</sequence>
<evidence type="ECO:0000256" key="11">
    <source>
        <dbReference type="ARBA" id="ARBA00023136"/>
    </source>
</evidence>
<evidence type="ECO:0000256" key="5">
    <source>
        <dbReference type="ARBA" id="ARBA00022490"/>
    </source>
</evidence>
<evidence type="ECO:0000256" key="10">
    <source>
        <dbReference type="ARBA" id="ARBA00022837"/>
    </source>
</evidence>
<dbReference type="Proteomes" id="UP001292094">
    <property type="component" value="Unassembled WGS sequence"/>
</dbReference>
<organism evidence="13 14">
    <name type="scientific">Petrolisthes manimaculis</name>
    <dbReference type="NCBI Taxonomy" id="1843537"/>
    <lineage>
        <taxon>Eukaryota</taxon>
        <taxon>Metazoa</taxon>
        <taxon>Ecdysozoa</taxon>
        <taxon>Arthropoda</taxon>
        <taxon>Crustacea</taxon>
        <taxon>Multicrustacea</taxon>
        <taxon>Malacostraca</taxon>
        <taxon>Eumalacostraca</taxon>
        <taxon>Eucarida</taxon>
        <taxon>Decapoda</taxon>
        <taxon>Pleocyemata</taxon>
        <taxon>Anomura</taxon>
        <taxon>Galatheoidea</taxon>
        <taxon>Porcellanidae</taxon>
        <taxon>Petrolisthes</taxon>
    </lineage>
</organism>
<evidence type="ECO:0000256" key="2">
    <source>
        <dbReference type="ARBA" id="ARBA00004496"/>
    </source>
</evidence>
<evidence type="ECO:0000313" key="14">
    <source>
        <dbReference type="Proteomes" id="UP001292094"/>
    </source>
</evidence>
<dbReference type="PANTHER" id="PTHR46002">
    <property type="entry name" value="EG:114D9.1 PROTEIN-RELATED"/>
    <property type="match status" value="1"/>
</dbReference>
<keyword evidence="3" id="KW-0813">Transport</keyword>
<keyword evidence="4" id="KW-1003">Cell membrane</keyword>
<reference evidence="13" key="1">
    <citation type="submission" date="2023-11" db="EMBL/GenBank/DDBJ databases">
        <title>Genome assemblies of two species of porcelain crab, Petrolisthes cinctipes and Petrolisthes manimaculis (Anomura: Porcellanidae).</title>
        <authorList>
            <person name="Angst P."/>
        </authorList>
    </citation>
    <scope>NUCLEOTIDE SEQUENCE</scope>
    <source>
        <strain evidence="13">PB745_02</strain>
        <tissue evidence="13">Gill</tissue>
    </source>
</reference>
<keyword evidence="10" id="KW-0106">Calcium</keyword>
<keyword evidence="8" id="KW-0479">Metal-binding</keyword>
<keyword evidence="7" id="KW-0519">Myristate</keyword>
<dbReference type="GO" id="GO:0005886">
    <property type="term" value="C:plasma membrane"/>
    <property type="evidence" value="ECO:0007669"/>
    <property type="project" value="UniProtKB-SubCell"/>
</dbReference>
<evidence type="ECO:0000256" key="3">
    <source>
        <dbReference type="ARBA" id="ARBA00022448"/>
    </source>
</evidence>
<comment type="caution">
    <text evidence="13">The sequence shown here is derived from an EMBL/GenBank/DDBJ whole genome shotgun (WGS) entry which is preliminary data.</text>
</comment>
<dbReference type="InterPro" id="IPR051875">
    <property type="entry name" value="Calcineurin_B_homologous"/>
</dbReference>
<keyword evidence="6" id="KW-0597">Phosphoprotein</keyword>
<name>A0AAE1Q8M5_9EUCA</name>
<dbReference type="EMBL" id="JAWZYT010000553">
    <property type="protein sequence ID" value="KAK4321916.1"/>
    <property type="molecule type" value="Genomic_DNA"/>
</dbReference>
<evidence type="ECO:0000256" key="7">
    <source>
        <dbReference type="ARBA" id="ARBA00022707"/>
    </source>
</evidence>